<dbReference type="Gene3D" id="1.10.357.10">
    <property type="entry name" value="Tetracycline Repressor, domain 2"/>
    <property type="match status" value="1"/>
</dbReference>
<keyword evidence="1" id="KW-0238">DNA-binding</keyword>
<dbReference type="PROSITE" id="PS50977">
    <property type="entry name" value="HTH_TETR_2"/>
    <property type="match status" value="1"/>
</dbReference>
<dbReference type="InterPro" id="IPR009057">
    <property type="entry name" value="Homeodomain-like_sf"/>
</dbReference>
<name>A0A094Q497_9ZZZZ</name>
<gene>
    <name evidence="3" type="ORF">GM51_8910</name>
</gene>
<evidence type="ECO:0000256" key="1">
    <source>
        <dbReference type="ARBA" id="ARBA00023125"/>
    </source>
</evidence>
<sequence>MRADPTLTPEFWQGLCGDPEPTSREKFLYLTIDEFSRTGPGGFSHALIARRLGVTVAMINHYFGSRNGLISEAAFTVYSDYIDALDLAVKKAPKNPTARLEAWIRRQISYAVSVSGWAVVLNYPTLSLENPVEFAVLFRTRMSALFNVNMARLGQLILDLKSGTVSISEITVDNVDVDFYMSNVKLVSLASSVGMATLGAAVWAAGSHAPSAESPEAKKFGDFVLEEHVQNVIRLVQVSDLTA</sequence>
<reference evidence="3" key="1">
    <citation type="submission" date="2014-06" db="EMBL/GenBank/DDBJ databases">
        <title>Key roles for freshwater Actinobacteria revealed by deep metagenomic sequencing.</title>
        <authorList>
            <person name="Ghai R."/>
            <person name="Mizuno C.M."/>
            <person name="Picazo A."/>
            <person name="Camacho A."/>
            <person name="Rodriguez-Valera F."/>
        </authorList>
    </citation>
    <scope>NUCLEOTIDE SEQUENCE</scope>
</reference>
<dbReference type="SUPFAM" id="SSF46689">
    <property type="entry name" value="Homeodomain-like"/>
    <property type="match status" value="1"/>
</dbReference>
<evidence type="ECO:0000259" key="2">
    <source>
        <dbReference type="PROSITE" id="PS50977"/>
    </source>
</evidence>
<dbReference type="GO" id="GO:0003677">
    <property type="term" value="F:DNA binding"/>
    <property type="evidence" value="ECO:0007669"/>
    <property type="project" value="UniProtKB-KW"/>
</dbReference>
<dbReference type="EMBL" id="JNSL01000047">
    <property type="protein sequence ID" value="KGA18217.1"/>
    <property type="molecule type" value="Genomic_DNA"/>
</dbReference>
<dbReference type="AlphaFoldDB" id="A0A094Q497"/>
<organism evidence="3">
    <name type="scientific">freshwater metagenome</name>
    <dbReference type="NCBI Taxonomy" id="449393"/>
    <lineage>
        <taxon>unclassified sequences</taxon>
        <taxon>metagenomes</taxon>
        <taxon>ecological metagenomes</taxon>
    </lineage>
</organism>
<dbReference type="Pfam" id="PF00440">
    <property type="entry name" value="TetR_N"/>
    <property type="match status" value="1"/>
</dbReference>
<protein>
    <recommendedName>
        <fullName evidence="2">HTH tetR-type domain-containing protein</fullName>
    </recommendedName>
</protein>
<proteinExistence type="predicted"/>
<feature type="domain" description="HTH tetR-type" evidence="2">
    <location>
        <begin position="21"/>
        <end position="81"/>
    </location>
</feature>
<comment type="caution">
    <text evidence="3">The sequence shown here is derived from an EMBL/GenBank/DDBJ whole genome shotgun (WGS) entry which is preliminary data.</text>
</comment>
<dbReference type="InterPro" id="IPR001647">
    <property type="entry name" value="HTH_TetR"/>
</dbReference>
<accession>A0A094Q497</accession>
<evidence type="ECO:0000313" key="3">
    <source>
        <dbReference type="EMBL" id="KGA18217.1"/>
    </source>
</evidence>